<reference evidence="2 3" key="1">
    <citation type="journal article" date="2022" name="Allergy">
        <title>Genome assembly and annotation of Periplaneta americana reveal a comprehensive cockroach allergen profile.</title>
        <authorList>
            <person name="Wang L."/>
            <person name="Xiong Q."/>
            <person name="Saelim N."/>
            <person name="Wang L."/>
            <person name="Nong W."/>
            <person name="Wan A.T."/>
            <person name="Shi M."/>
            <person name="Liu X."/>
            <person name="Cao Q."/>
            <person name="Hui J.H.L."/>
            <person name="Sookrung N."/>
            <person name="Leung T.F."/>
            <person name="Tungtrongchitr A."/>
            <person name="Tsui S.K.W."/>
        </authorList>
    </citation>
    <scope>NUCLEOTIDE SEQUENCE [LARGE SCALE GENOMIC DNA]</scope>
    <source>
        <strain evidence="2">PWHHKU_190912</strain>
    </source>
</reference>
<name>A0ABQ8SXW5_PERAM</name>
<dbReference type="PANTHER" id="PTHR20905">
    <property type="entry name" value="N-ACETYLTRANSFERASE-RELATED"/>
    <property type="match status" value="1"/>
</dbReference>
<evidence type="ECO:0000313" key="2">
    <source>
        <dbReference type="EMBL" id="KAJ4439063.1"/>
    </source>
</evidence>
<evidence type="ECO:0000259" key="1">
    <source>
        <dbReference type="PROSITE" id="PS51186"/>
    </source>
</evidence>
<comment type="caution">
    <text evidence="2">The sequence shown here is derived from an EMBL/GenBank/DDBJ whole genome shotgun (WGS) entry which is preliminary data.</text>
</comment>
<dbReference type="Proteomes" id="UP001148838">
    <property type="component" value="Unassembled WGS sequence"/>
</dbReference>
<dbReference type="Pfam" id="PF00583">
    <property type="entry name" value="Acetyltransf_1"/>
    <property type="match status" value="1"/>
</dbReference>
<accession>A0ABQ8SXW5</accession>
<keyword evidence="3" id="KW-1185">Reference proteome</keyword>
<gene>
    <name evidence="2" type="ORF">ANN_15019</name>
</gene>
<dbReference type="Gene3D" id="3.40.630.30">
    <property type="match status" value="1"/>
</dbReference>
<dbReference type="PANTHER" id="PTHR20905:SF1">
    <property type="entry name" value="AT07410P-RELATED"/>
    <property type="match status" value="1"/>
</dbReference>
<dbReference type="InterPro" id="IPR016181">
    <property type="entry name" value="Acyl_CoA_acyltransferase"/>
</dbReference>
<dbReference type="SUPFAM" id="SSF55729">
    <property type="entry name" value="Acyl-CoA N-acyltransferases (Nat)"/>
    <property type="match status" value="1"/>
</dbReference>
<dbReference type="PROSITE" id="PS51186">
    <property type="entry name" value="GNAT"/>
    <property type="match status" value="1"/>
</dbReference>
<dbReference type="EMBL" id="JAJSOF020000019">
    <property type="protein sequence ID" value="KAJ4439063.1"/>
    <property type="molecule type" value="Genomic_DNA"/>
</dbReference>
<sequence length="217" mass="24429">MSDGYDIVTAKEGDKERIADFLRKHYYPDAPMHIASGASPNRKTDEIIGLKYLSQGTSFLAVSKDGGHILGTAINYDTYPKTKDVPEDSFAKSLTNEAYIKVENLVHHLEDKADIWNLTGADRGLYIQILAVDRAARGKGIAKALTERTFNLARSMDYPMIWIMCHNMYSIRLARSMGMHAAYTLPFSEYKDNNGKLIMNIPYPNTECVVFVHKLNS</sequence>
<dbReference type="CDD" id="cd04301">
    <property type="entry name" value="NAT_SF"/>
    <property type="match status" value="1"/>
</dbReference>
<evidence type="ECO:0000313" key="3">
    <source>
        <dbReference type="Proteomes" id="UP001148838"/>
    </source>
</evidence>
<organism evidence="2 3">
    <name type="scientific">Periplaneta americana</name>
    <name type="common">American cockroach</name>
    <name type="synonym">Blatta americana</name>
    <dbReference type="NCBI Taxonomy" id="6978"/>
    <lineage>
        <taxon>Eukaryota</taxon>
        <taxon>Metazoa</taxon>
        <taxon>Ecdysozoa</taxon>
        <taxon>Arthropoda</taxon>
        <taxon>Hexapoda</taxon>
        <taxon>Insecta</taxon>
        <taxon>Pterygota</taxon>
        <taxon>Neoptera</taxon>
        <taxon>Polyneoptera</taxon>
        <taxon>Dictyoptera</taxon>
        <taxon>Blattodea</taxon>
        <taxon>Blattoidea</taxon>
        <taxon>Blattidae</taxon>
        <taxon>Blattinae</taxon>
        <taxon>Periplaneta</taxon>
    </lineage>
</organism>
<proteinExistence type="predicted"/>
<feature type="domain" description="N-acetyltransferase" evidence="1">
    <location>
        <begin position="5"/>
        <end position="204"/>
    </location>
</feature>
<protein>
    <recommendedName>
        <fullName evidence="1">N-acetyltransferase domain-containing protein</fullName>
    </recommendedName>
</protein>
<dbReference type="InterPro" id="IPR000182">
    <property type="entry name" value="GNAT_dom"/>
</dbReference>